<evidence type="ECO:0000313" key="3">
    <source>
        <dbReference type="EMBL" id="EDV42930.1"/>
    </source>
</evidence>
<feature type="region of interest" description="Disordered" evidence="1">
    <location>
        <begin position="106"/>
        <end position="148"/>
    </location>
</feature>
<evidence type="ECO:0000256" key="2">
    <source>
        <dbReference type="SAM" id="SignalP"/>
    </source>
</evidence>
<accession>B3LYL5</accession>
<dbReference type="InParanoid" id="B3LYL5"/>
<dbReference type="EMBL" id="CH902617">
    <property type="protein sequence ID" value="EDV42930.1"/>
    <property type="molecule type" value="Genomic_DNA"/>
</dbReference>
<dbReference type="AlphaFoldDB" id="B3LYL5"/>
<dbReference type="OrthoDB" id="7862526at2759"/>
<evidence type="ECO:0008006" key="5">
    <source>
        <dbReference type="Google" id="ProtNLM"/>
    </source>
</evidence>
<proteinExistence type="predicted"/>
<organism evidence="3 4">
    <name type="scientific">Drosophila ananassae</name>
    <name type="common">Fruit fly</name>
    <dbReference type="NCBI Taxonomy" id="7217"/>
    <lineage>
        <taxon>Eukaryota</taxon>
        <taxon>Metazoa</taxon>
        <taxon>Ecdysozoa</taxon>
        <taxon>Arthropoda</taxon>
        <taxon>Hexapoda</taxon>
        <taxon>Insecta</taxon>
        <taxon>Pterygota</taxon>
        <taxon>Neoptera</taxon>
        <taxon>Endopterygota</taxon>
        <taxon>Diptera</taxon>
        <taxon>Brachycera</taxon>
        <taxon>Muscomorpha</taxon>
        <taxon>Ephydroidea</taxon>
        <taxon>Drosophilidae</taxon>
        <taxon>Drosophila</taxon>
        <taxon>Sophophora</taxon>
    </lineage>
</organism>
<dbReference type="HOGENOM" id="CLU_1769982_0_0_1"/>
<dbReference type="KEGG" id="dan:6502671"/>
<evidence type="ECO:0000256" key="1">
    <source>
        <dbReference type="SAM" id="MobiDB-lite"/>
    </source>
</evidence>
<dbReference type="GeneID" id="6502671"/>
<keyword evidence="2" id="KW-0732">Signal</keyword>
<dbReference type="PhylomeDB" id="B3LYL5"/>
<feature type="compositionally biased region" description="Low complexity" evidence="1">
    <location>
        <begin position="44"/>
        <end position="54"/>
    </location>
</feature>
<protein>
    <recommendedName>
        <fullName evidence="5">Secreted protein</fullName>
    </recommendedName>
</protein>
<reference evidence="3 4" key="1">
    <citation type="journal article" date="2007" name="Nature">
        <title>Evolution of genes and genomes on the Drosophila phylogeny.</title>
        <authorList>
            <consortium name="Drosophila 12 Genomes Consortium"/>
            <person name="Clark A.G."/>
            <person name="Eisen M.B."/>
            <person name="Smith D.R."/>
            <person name="Bergman C.M."/>
            <person name="Oliver B."/>
            <person name="Markow T.A."/>
            <person name="Kaufman T.C."/>
            <person name="Kellis M."/>
            <person name="Gelbart W."/>
            <person name="Iyer V.N."/>
            <person name="Pollard D.A."/>
            <person name="Sackton T.B."/>
            <person name="Larracuente A.M."/>
            <person name="Singh N.D."/>
            <person name="Abad J.P."/>
            <person name="Abt D.N."/>
            <person name="Adryan B."/>
            <person name="Aguade M."/>
            <person name="Akashi H."/>
            <person name="Anderson W.W."/>
            <person name="Aquadro C.F."/>
            <person name="Ardell D.H."/>
            <person name="Arguello R."/>
            <person name="Artieri C.G."/>
            <person name="Barbash D.A."/>
            <person name="Barker D."/>
            <person name="Barsanti P."/>
            <person name="Batterham P."/>
            <person name="Batzoglou S."/>
            <person name="Begun D."/>
            <person name="Bhutkar A."/>
            <person name="Blanco E."/>
            <person name="Bosak S.A."/>
            <person name="Bradley R.K."/>
            <person name="Brand A.D."/>
            <person name="Brent M.R."/>
            <person name="Brooks A.N."/>
            <person name="Brown R.H."/>
            <person name="Butlin R.K."/>
            <person name="Caggese C."/>
            <person name="Calvi B.R."/>
            <person name="Bernardo de Carvalho A."/>
            <person name="Caspi A."/>
            <person name="Castrezana S."/>
            <person name="Celniker S.E."/>
            <person name="Chang J.L."/>
            <person name="Chapple C."/>
            <person name="Chatterji S."/>
            <person name="Chinwalla A."/>
            <person name="Civetta A."/>
            <person name="Clifton S.W."/>
            <person name="Comeron J.M."/>
            <person name="Costello J.C."/>
            <person name="Coyne J.A."/>
            <person name="Daub J."/>
            <person name="David R.G."/>
            <person name="Delcher A.L."/>
            <person name="Delehaunty K."/>
            <person name="Do C.B."/>
            <person name="Ebling H."/>
            <person name="Edwards K."/>
            <person name="Eickbush T."/>
            <person name="Evans J.D."/>
            <person name="Filipski A."/>
            <person name="Findeiss S."/>
            <person name="Freyhult E."/>
            <person name="Fulton L."/>
            <person name="Fulton R."/>
            <person name="Garcia A.C."/>
            <person name="Gardiner A."/>
            <person name="Garfield D.A."/>
            <person name="Garvin B.E."/>
            <person name="Gibson G."/>
            <person name="Gilbert D."/>
            <person name="Gnerre S."/>
            <person name="Godfrey J."/>
            <person name="Good R."/>
            <person name="Gotea V."/>
            <person name="Gravely B."/>
            <person name="Greenberg A.J."/>
            <person name="Griffiths-Jones S."/>
            <person name="Gross S."/>
            <person name="Guigo R."/>
            <person name="Gustafson E.A."/>
            <person name="Haerty W."/>
            <person name="Hahn M.W."/>
            <person name="Halligan D.L."/>
            <person name="Halpern A.L."/>
            <person name="Halter G.M."/>
            <person name="Han M.V."/>
            <person name="Heger A."/>
            <person name="Hillier L."/>
            <person name="Hinrichs A.S."/>
            <person name="Holmes I."/>
            <person name="Hoskins R.A."/>
            <person name="Hubisz M.J."/>
            <person name="Hultmark D."/>
            <person name="Huntley M.A."/>
            <person name="Jaffe D.B."/>
            <person name="Jagadeeshan S."/>
            <person name="Jeck W.R."/>
            <person name="Johnson J."/>
            <person name="Jones C.D."/>
            <person name="Jordan W.C."/>
            <person name="Karpen G.H."/>
            <person name="Kataoka E."/>
            <person name="Keightley P.D."/>
            <person name="Kheradpour P."/>
            <person name="Kirkness E.F."/>
            <person name="Koerich L.B."/>
            <person name="Kristiansen K."/>
            <person name="Kudrna D."/>
            <person name="Kulathinal R.J."/>
            <person name="Kumar S."/>
            <person name="Kwok R."/>
            <person name="Lander E."/>
            <person name="Langley C.H."/>
            <person name="Lapoint R."/>
            <person name="Lazzaro B.P."/>
            <person name="Lee S.J."/>
            <person name="Levesque L."/>
            <person name="Li R."/>
            <person name="Lin C.F."/>
            <person name="Lin M.F."/>
            <person name="Lindblad-Toh K."/>
            <person name="Llopart A."/>
            <person name="Long M."/>
            <person name="Low L."/>
            <person name="Lozovsky E."/>
            <person name="Lu J."/>
            <person name="Luo M."/>
            <person name="Machado C.A."/>
            <person name="Makalowski W."/>
            <person name="Marzo M."/>
            <person name="Matsuda M."/>
            <person name="Matzkin L."/>
            <person name="McAllister B."/>
            <person name="McBride C.S."/>
            <person name="McKernan B."/>
            <person name="McKernan K."/>
            <person name="Mendez-Lago M."/>
            <person name="Minx P."/>
            <person name="Mollenhauer M.U."/>
            <person name="Montooth K."/>
            <person name="Mount S.M."/>
            <person name="Mu X."/>
            <person name="Myers E."/>
            <person name="Negre B."/>
            <person name="Newfeld S."/>
            <person name="Nielsen R."/>
            <person name="Noor M.A."/>
            <person name="O'Grady P."/>
            <person name="Pachter L."/>
            <person name="Papaceit M."/>
            <person name="Parisi M.J."/>
            <person name="Parisi M."/>
            <person name="Parts L."/>
            <person name="Pedersen J.S."/>
            <person name="Pesole G."/>
            <person name="Phillippy A.M."/>
            <person name="Ponting C.P."/>
            <person name="Pop M."/>
            <person name="Porcelli D."/>
            <person name="Powell J.R."/>
            <person name="Prohaska S."/>
            <person name="Pruitt K."/>
            <person name="Puig M."/>
            <person name="Quesneville H."/>
            <person name="Ram K.R."/>
            <person name="Rand D."/>
            <person name="Rasmussen M.D."/>
            <person name="Reed L.K."/>
            <person name="Reenan R."/>
            <person name="Reily A."/>
            <person name="Remington K.A."/>
            <person name="Rieger T.T."/>
            <person name="Ritchie M.G."/>
            <person name="Robin C."/>
            <person name="Rogers Y.H."/>
            <person name="Rohde C."/>
            <person name="Rozas J."/>
            <person name="Rubenfield M.J."/>
            <person name="Ruiz A."/>
            <person name="Russo S."/>
            <person name="Salzberg S.L."/>
            <person name="Sanchez-Gracia A."/>
            <person name="Saranga D.J."/>
            <person name="Sato H."/>
            <person name="Schaeffer S.W."/>
            <person name="Schatz M.C."/>
            <person name="Schlenke T."/>
            <person name="Schwartz R."/>
            <person name="Segarra C."/>
            <person name="Singh R.S."/>
            <person name="Sirot L."/>
            <person name="Sirota M."/>
            <person name="Sisneros N.B."/>
            <person name="Smith C.D."/>
            <person name="Smith T.F."/>
            <person name="Spieth J."/>
            <person name="Stage D.E."/>
            <person name="Stark A."/>
            <person name="Stephan W."/>
            <person name="Strausberg R.L."/>
            <person name="Strempel S."/>
            <person name="Sturgill D."/>
            <person name="Sutton G."/>
            <person name="Sutton G.G."/>
            <person name="Tao W."/>
            <person name="Teichmann S."/>
            <person name="Tobari Y.N."/>
            <person name="Tomimura Y."/>
            <person name="Tsolas J.M."/>
            <person name="Valente V.L."/>
            <person name="Venter E."/>
            <person name="Venter J.C."/>
            <person name="Vicario S."/>
            <person name="Vieira F.G."/>
            <person name="Vilella A.J."/>
            <person name="Villasante A."/>
            <person name="Walenz B."/>
            <person name="Wang J."/>
            <person name="Wasserman M."/>
            <person name="Watts T."/>
            <person name="Wilson D."/>
            <person name="Wilson R.K."/>
            <person name="Wing R.A."/>
            <person name="Wolfner M.F."/>
            <person name="Wong A."/>
            <person name="Wong G.K."/>
            <person name="Wu C.I."/>
            <person name="Wu G."/>
            <person name="Yamamoto D."/>
            <person name="Yang H.P."/>
            <person name="Yang S.P."/>
            <person name="Yorke J.A."/>
            <person name="Yoshida K."/>
            <person name="Zdobnov E."/>
            <person name="Zhang P."/>
            <person name="Zhang Y."/>
            <person name="Zimin A.V."/>
            <person name="Baldwin J."/>
            <person name="Abdouelleil A."/>
            <person name="Abdulkadir J."/>
            <person name="Abebe A."/>
            <person name="Abera B."/>
            <person name="Abreu J."/>
            <person name="Acer S.C."/>
            <person name="Aftuck L."/>
            <person name="Alexander A."/>
            <person name="An P."/>
            <person name="Anderson E."/>
            <person name="Anderson S."/>
            <person name="Arachi H."/>
            <person name="Azer M."/>
            <person name="Bachantsang P."/>
            <person name="Barry A."/>
            <person name="Bayul T."/>
            <person name="Berlin A."/>
            <person name="Bessette D."/>
            <person name="Bloom T."/>
            <person name="Blye J."/>
            <person name="Boguslavskiy L."/>
            <person name="Bonnet C."/>
            <person name="Boukhgalter B."/>
            <person name="Bourzgui I."/>
            <person name="Brown A."/>
            <person name="Cahill P."/>
            <person name="Channer S."/>
            <person name="Cheshatsang Y."/>
            <person name="Chuda L."/>
            <person name="Citroen M."/>
            <person name="Collymore A."/>
            <person name="Cooke P."/>
            <person name="Costello M."/>
            <person name="D'Aco K."/>
            <person name="Daza R."/>
            <person name="De Haan G."/>
            <person name="DeGray S."/>
            <person name="DeMaso C."/>
            <person name="Dhargay N."/>
            <person name="Dooley K."/>
            <person name="Dooley E."/>
            <person name="Doricent M."/>
            <person name="Dorje P."/>
            <person name="Dorjee K."/>
            <person name="Dupes A."/>
            <person name="Elong R."/>
            <person name="Falk J."/>
            <person name="Farina A."/>
            <person name="Faro S."/>
            <person name="Ferguson D."/>
            <person name="Fisher S."/>
            <person name="Foley C.D."/>
            <person name="Franke A."/>
            <person name="Friedrich D."/>
            <person name="Gadbois L."/>
            <person name="Gearin G."/>
            <person name="Gearin C.R."/>
            <person name="Giannoukos G."/>
            <person name="Goode T."/>
            <person name="Graham J."/>
            <person name="Grandbois E."/>
            <person name="Grewal S."/>
            <person name="Gyaltsen K."/>
            <person name="Hafez N."/>
            <person name="Hagos B."/>
            <person name="Hall J."/>
            <person name="Henson C."/>
            <person name="Hollinger A."/>
            <person name="Honan T."/>
            <person name="Huard M.D."/>
            <person name="Hughes L."/>
            <person name="Hurhula B."/>
            <person name="Husby M.E."/>
            <person name="Kamat A."/>
            <person name="Kanga B."/>
            <person name="Kashin S."/>
            <person name="Khazanovich D."/>
            <person name="Kisner P."/>
            <person name="Lance K."/>
            <person name="Lara M."/>
            <person name="Lee W."/>
            <person name="Lennon N."/>
            <person name="Letendre F."/>
            <person name="LeVine R."/>
            <person name="Lipovsky A."/>
            <person name="Liu X."/>
            <person name="Liu J."/>
            <person name="Liu S."/>
            <person name="Lokyitsang T."/>
            <person name="Lokyitsang Y."/>
            <person name="Lubonja R."/>
            <person name="Lui A."/>
            <person name="MacDonald P."/>
            <person name="Magnisalis V."/>
            <person name="Maru K."/>
            <person name="Matthews C."/>
            <person name="McCusker W."/>
            <person name="McDonough S."/>
            <person name="Mehta T."/>
            <person name="Meldrim J."/>
            <person name="Meneus L."/>
            <person name="Mihai O."/>
            <person name="Mihalev A."/>
            <person name="Mihova T."/>
            <person name="Mittelman R."/>
            <person name="Mlenga V."/>
            <person name="Montmayeur A."/>
            <person name="Mulrain L."/>
            <person name="Navidi A."/>
            <person name="Naylor J."/>
            <person name="Negash T."/>
            <person name="Nguyen T."/>
            <person name="Nguyen N."/>
            <person name="Nicol R."/>
            <person name="Norbu C."/>
            <person name="Norbu N."/>
            <person name="Novod N."/>
            <person name="O'Neill B."/>
            <person name="Osman S."/>
            <person name="Markiewicz E."/>
            <person name="Oyono O.L."/>
            <person name="Patti C."/>
            <person name="Phunkhang P."/>
            <person name="Pierre F."/>
            <person name="Priest M."/>
            <person name="Raghuraman S."/>
            <person name="Rege F."/>
            <person name="Reyes R."/>
            <person name="Rise C."/>
            <person name="Rogov P."/>
            <person name="Ross K."/>
            <person name="Ryan E."/>
            <person name="Settipalli S."/>
            <person name="Shea T."/>
            <person name="Sherpa N."/>
            <person name="Shi L."/>
            <person name="Shih D."/>
            <person name="Sparrow T."/>
            <person name="Spaulding J."/>
            <person name="Stalker J."/>
            <person name="Stange-Thomann N."/>
            <person name="Stavropoulos S."/>
            <person name="Stone C."/>
            <person name="Strader C."/>
            <person name="Tesfaye S."/>
            <person name="Thomson T."/>
            <person name="Thoulutsang Y."/>
            <person name="Thoulutsang D."/>
            <person name="Topham K."/>
            <person name="Topping I."/>
            <person name="Tsamla T."/>
            <person name="Vassiliev H."/>
            <person name="Vo A."/>
            <person name="Wangchuk T."/>
            <person name="Wangdi T."/>
            <person name="Weiand M."/>
            <person name="Wilkinson J."/>
            <person name="Wilson A."/>
            <person name="Yadav S."/>
            <person name="Young G."/>
            <person name="Yu Q."/>
            <person name="Zembek L."/>
            <person name="Zhong D."/>
            <person name="Zimmer A."/>
            <person name="Zwirko Z."/>
            <person name="Jaffe D.B."/>
            <person name="Alvarez P."/>
            <person name="Brockman W."/>
            <person name="Butler J."/>
            <person name="Chin C."/>
            <person name="Gnerre S."/>
            <person name="Grabherr M."/>
            <person name="Kleber M."/>
            <person name="Mauceli E."/>
            <person name="MacCallum I."/>
        </authorList>
    </citation>
    <scope>NUCLEOTIDE SEQUENCE [LARGE SCALE GENOMIC DNA]</scope>
    <source>
        <strain evidence="4">Tucson 14024-0371.13</strain>
    </source>
</reference>
<evidence type="ECO:0000313" key="4">
    <source>
        <dbReference type="Proteomes" id="UP000007801"/>
    </source>
</evidence>
<feature type="compositionally biased region" description="Polar residues" evidence="1">
    <location>
        <begin position="106"/>
        <end position="122"/>
    </location>
</feature>
<feature type="compositionally biased region" description="Low complexity" evidence="1">
    <location>
        <begin position="134"/>
        <end position="148"/>
    </location>
</feature>
<name>B3LYL5_DROAN</name>
<feature type="chain" id="PRO_5002791655" description="Secreted protein" evidence="2">
    <location>
        <begin position="19"/>
        <end position="148"/>
    </location>
</feature>
<gene>
    <name evidence="3" type="primary">Dana\GF19936</name>
    <name evidence="3" type="synonym">dana_GLEANR_22342</name>
    <name evidence="3" type="ORF">GF19936</name>
</gene>
<keyword evidence="4" id="KW-1185">Reference proteome</keyword>
<feature type="region of interest" description="Disordered" evidence="1">
    <location>
        <begin position="35"/>
        <end position="54"/>
    </location>
</feature>
<dbReference type="OMA" id="TNSCNRP"/>
<feature type="signal peptide" evidence="2">
    <location>
        <begin position="1"/>
        <end position="18"/>
    </location>
</feature>
<sequence length="148" mass="15586">MNWKFIFCWLFSHSFVIAIGANCLRGTHHMWQRKPTPTVGHGAPSSCSRPPSLLLPGNATATEKKVTPPATPTMDILAREDAGTEAAHPAVELANYVYQCATRRPISTSSSSCNKLPDSESNPELVATSAKAFASASGPGSVSASGSQ</sequence>
<dbReference type="Proteomes" id="UP000007801">
    <property type="component" value="Unassembled WGS sequence"/>
</dbReference>